<gene>
    <name evidence="2" type="ORF">THAOC_19458</name>
</gene>
<keyword evidence="3" id="KW-1185">Reference proteome</keyword>
<feature type="domain" description="Peptidase C19 ubiquitin carboxyl-terminal hydrolase" evidence="1">
    <location>
        <begin position="42"/>
        <end position="84"/>
    </location>
</feature>
<dbReference type="GO" id="GO:0004843">
    <property type="term" value="F:cysteine-type deubiquitinase activity"/>
    <property type="evidence" value="ECO:0007669"/>
    <property type="project" value="InterPro"/>
</dbReference>
<organism evidence="2 3">
    <name type="scientific">Thalassiosira oceanica</name>
    <name type="common">Marine diatom</name>
    <dbReference type="NCBI Taxonomy" id="159749"/>
    <lineage>
        <taxon>Eukaryota</taxon>
        <taxon>Sar</taxon>
        <taxon>Stramenopiles</taxon>
        <taxon>Ochrophyta</taxon>
        <taxon>Bacillariophyta</taxon>
        <taxon>Coscinodiscophyceae</taxon>
        <taxon>Thalassiosirophycidae</taxon>
        <taxon>Thalassiosirales</taxon>
        <taxon>Thalassiosiraceae</taxon>
        <taxon>Thalassiosira</taxon>
    </lineage>
</organism>
<dbReference type="InterPro" id="IPR018200">
    <property type="entry name" value="USP_CS"/>
</dbReference>
<evidence type="ECO:0000259" key="1">
    <source>
        <dbReference type="Pfam" id="PF00443"/>
    </source>
</evidence>
<dbReference type="SUPFAM" id="SSF54001">
    <property type="entry name" value="Cysteine proteinases"/>
    <property type="match status" value="1"/>
</dbReference>
<dbReference type="Gene3D" id="3.90.70.10">
    <property type="entry name" value="Cysteine proteinases"/>
    <property type="match status" value="1"/>
</dbReference>
<name>K0S2G6_THAOC</name>
<accession>K0S2G6</accession>
<comment type="caution">
    <text evidence="2">The sequence shown here is derived from an EMBL/GenBank/DDBJ whole genome shotgun (WGS) entry which is preliminary data.</text>
</comment>
<dbReference type="InterPro" id="IPR038765">
    <property type="entry name" value="Papain-like_cys_pep_sf"/>
</dbReference>
<dbReference type="Proteomes" id="UP000266841">
    <property type="component" value="Unassembled WGS sequence"/>
</dbReference>
<reference evidence="2 3" key="1">
    <citation type="journal article" date="2012" name="Genome Biol.">
        <title>Genome and low-iron response of an oceanic diatom adapted to chronic iron limitation.</title>
        <authorList>
            <person name="Lommer M."/>
            <person name="Specht M."/>
            <person name="Roy A.S."/>
            <person name="Kraemer L."/>
            <person name="Andreson R."/>
            <person name="Gutowska M.A."/>
            <person name="Wolf J."/>
            <person name="Bergner S.V."/>
            <person name="Schilhabel M.B."/>
            <person name="Klostermeier U.C."/>
            <person name="Beiko R.G."/>
            <person name="Rosenstiel P."/>
            <person name="Hippler M."/>
            <person name="Laroche J."/>
        </authorList>
    </citation>
    <scope>NUCLEOTIDE SEQUENCE [LARGE SCALE GENOMIC DNA]</scope>
    <source>
        <strain evidence="2 3">CCMP1005</strain>
    </source>
</reference>
<dbReference type="InterPro" id="IPR001394">
    <property type="entry name" value="Peptidase_C19_UCH"/>
</dbReference>
<dbReference type="PROSITE" id="PS00973">
    <property type="entry name" value="USP_2"/>
    <property type="match status" value="1"/>
</dbReference>
<protein>
    <recommendedName>
        <fullName evidence="1">Peptidase C19 ubiquitin carboxyl-terminal hydrolase domain-containing protein</fullName>
    </recommendedName>
</protein>
<dbReference type="GO" id="GO:0016579">
    <property type="term" value="P:protein deubiquitination"/>
    <property type="evidence" value="ECO:0007669"/>
    <property type="project" value="InterPro"/>
</dbReference>
<proteinExistence type="predicted"/>
<dbReference type="EMBL" id="AGNL01021366">
    <property type="protein sequence ID" value="EJK60233.1"/>
    <property type="molecule type" value="Genomic_DNA"/>
</dbReference>
<sequence length="162" mass="18127">MTLEECLSAFTDSELVDGGFEFEKGERMGANMIREKIKTNVVFLLEGLDKQYGSDKVYDLYAVSNHHGEADDRGHYTSYCKEEDGTAVEALQRETKGKGQEDIKGQSKSQFISGVLLGIPRTLWAAKERLLTHTNSSTESPEWGKEDPVLQSRAVTIKKFDS</sequence>
<evidence type="ECO:0000313" key="2">
    <source>
        <dbReference type="EMBL" id="EJK60233.1"/>
    </source>
</evidence>
<evidence type="ECO:0000313" key="3">
    <source>
        <dbReference type="Proteomes" id="UP000266841"/>
    </source>
</evidence>
<dbReference type="Pfam" id="PF00443">
    <property type="entry name" value="UCH"/>
    <property type="match status" value="1"/>
</dbReference>
<dbReference type="AlphaFoldDB" id="K0S2G6"/>